<dbReference type="AlphaFoldDB" id="R1CBG8"/>
<evidence type="ECO:0000313" key="1">
    <source>
        <dbReference type="EMBL" id="EOC99664.1"/>
    </source>
</evidence>
<keyword evidence="2" id="KW-1185">Reference proteome</keyword>
<organism evidence="1 2">
    <name type="scientific">Caldisalinibacter kiritimatiensis</name>
    <dbReference type="NCBI Taxonomy" id="1304284"/>
    <lineage>
        <taxon>Bacteria</taxon>
        <taxon>Bacillati</taxon>
        <taxon>Bacillota</taxon>
        <taxon>Tissierellia</taxon>
        <taxon>Tissierellales</taxon>
        <taxon>Thermohalobacteraceae</taxon>
        <taxon>Caldisalinibacter</taxon>
    </lineage>
</organism>
<evidence type="ECO:0000313" key="2">
    <source>
        <dbReference type="Proteomes" id="UP000013378"/>
    </source>
</evidence>
<dbReference type="RefSeq" id="WP_006316474.1">
    <property type="nucleotide sequence ID" value="NZ_ARZA01000256.1"/>
</dbReference>
<reference evidence="1 2" key="1">
    <citation type="journal article" date="2015" name="Geomicrobiol. J.">
        <title>Caldisalinibacter kiritimatiensis gen. nov., sp. nov., a moderately thermohalophilic thiosulfate-reducing bacterium from a hypersaline microbial mat.</title>
        <authorList>
            <person name="Ben Hania W."/>
            <person name="Joseph M."/>
            <person name="Fiebig A."/>
            <person name="Bunk B."/>
            <person name="Klenk H.-P."/>
            <person name="Fardeau M.-L."/>
            <person name="Spring S."/>
        </authorList>
    </citation>
    <scope>NUCLEOTIDE SEQUENCE [LARGE SCALE GENOMIC DNA]</scope>
    <source>
        <strain evidence="1 2">L21-TH-D2</strain>
    </source>
</reference>
<name>R1CBG8_9FIRM</name>
<dbReference type="STRING" id="1304284.L21TH_2307"/>
<dbReference type="Proteomes" id="UP000013378">
    <property type="component" value="Unassembled WGS sequence"/>
</dbReference>
<accession>R1CBG8</accession>
<proteinExistence type="predicted"/>
<protein>
    <submittedName>
        <fullName evidence="1">Uncharacterized protein</fullName>
    </submittedName>
</protein>
<sequence>MNKVSMIRYDIDREEMHFTNKEDVNKIRKNKNKLGKIMKRFADSIVTYKTNKRNKKYKFDNFLIIS</sequence>
<dbReference type="EMBL" id="ARZA01000256">
    <property type="protein sequence ID" value="EOC99664.1"/>
    <property type="molecule type" value="Genomic_DNA"/>
</dbReference>
<gene>
    <name evidence="1" type="ORF">L21TH_2307</name>
</gene>
<comment type="caution">
    <text evidence="1">The sequence shown here is derived from an EMBL/GenBank/DDBJ whole genome shotgun (WGS) entry which is preliminary data.</text>
</comment>